<reference evidence="7" key="2">
    <citation type="submission" date="2007-04" db="EMBL/GenBank/DDBJ databases">
        <title>Complete genome sequence of the nitrogen-fixing bacterium Azorhizobium caulinodans ORS571.</title>
        <authorList>
            <person name="Lee K.B."/>
            <person name="Backer P.D."/>
            <person name="Aono T."/>
            <person name="Liu C.T."/>
            <person name="Suzuki S."/>
            <person name="Suzuki T."/>
            <person name="Kaneko T."/>
            <person name="Yamada M."/>
            <person name="Tabata S."/>
            <person name="Kupfer D.M."/>
            <person name="Najar F.Z."/>
            <person name="Wiley G.B."/>
            <person name="Roe B."/>
            <person name="Binnewies T."/>
            <person name="Ussery D."/>
            <person name="Vereecke D."/>
            <person name="Gevers D."/>
            <person name="Holsters M."/>
            <person name="Oyaizu H."/>
        </authorList>
    </citation>
    <scope>NUCLEOTIDE SEQUENCE [LARGE SCALE GENOMIC DNA]</scope>
    <source>
        <strain evidence="7">ATCC 43989 / DSM 5975 / JCM 20966 / LMG 6465 / NBRC 14845 / NCIMB 13405 / ORS 571</strain>
    </source>
</reference>
<evidence type="ECO:0000256" key="1">
    <source>
        <dbReference type="ARBA" id="ARBA00009437"/>
    </source>
</evidence>
<organism evidence="6 7">
    <name type="scientific">Azorhizobium caulinodans (strain ATCC 43989 / DSM 5975 / JCM 20966 / LMG 6465 / NBRC 14845 / NCIMB 13405 / ORS 571)</name>
    <dbReference type="NCBI Taxonomy" id="438753"/>
    <lineage>
        <taxon>Bacteria</taxon>
        <taxon>Pseudomonadati</taxon>
        <taxon>Pseudomonadota</taxon>
        <taxon>Alphaproteobacteria</taxon>
        <taxon>Hyphomicrobiales</taxon>
        <taxon>Xanthobacteraceae</taxon>
        <taxon>Azorhizobium</taxon>
    </lineage>
</organism>
<evidence type="ECO:0000256" key="4">
    <source>
        <dbReference type="ARBA" id="ARBA00023163"/>
    </source>
</evidence>
<dbReference type="InterPro" id="IPR050176">
    <property type="entry name" value="LTTR"/>
</dbReference>
<name>A8ILZ3_AZOC5</name>
<dbReference type="HOGENOM" id="CLU_039613_1_3_5"/>
<accession>A8ILZ3</accession>
<dbReference type="Proteomes" id="UP000000270">
    <property type="component" value="Chromosome"/>
</dbReference>
<evidence type="ECO:0000313" key="7">
    <source>
        <dbReference type="Proteomes" id="UP000000270"/>
    </source>
</evidence>
<keyword evidence="4" id="KW-0804">Transcription</keyword>
<proteinExistence type="inferred from homology"/>
<dbReference type="InterPro" id="IPR000847">
    <property type="entry name" value="LysR_HTH_N"/>
</dbReference>
<dbReference type="InterPro" id="IPR036388">
    <property type="entry name" value="WH-like_DNA-bd_sf"/>
</dbReference>
<keyword evidence="2" id="KW-0805">Transcription regulation</keyword>
<dbReference type="GO" id="GO:0003677">
    <property type="term" value="F:DNA binding"/>
    <property type="evidence" value="ECO:0007669"/>
    <property type="project" value="UniProtKB-KW"/>
</dbReference>
<sequence>MIDLSPGFFNAHSMSIKNLDLDLLRSFAAVAELGSISAAAQRIGRTQSAVSLQMDRLAEQLGFPVVERKGRGVALTPRGAAFLDDARRLLDLNDRVLGHHLRSGFSEPLRLGFVQDVAESALQRILARLGSLFPGAPITVRVCSTNTMIEKLRIGELDLAAGYRVETDVPTRLIMREQMCWIGARSLRLNPEEPVPLLMFESPCIFRSAAISALTAAGRSFRIALTSPSLPGVMAAVGAGLGITLRSARSLRPDLMTIGDLGTQPLPHFEYALYSRAENRLPALDQIEQVIEEELRRERPLFAVA</sequence>
<dbReference type="Pfam" id="PF00126">
    <property type="entry name" value="HTH_1"/>
    <property type="match status" value="1"/>
</dbReference>
<evidence type="ECO:0000256" key="3">
    <source>
        <dbReference type="ARBA" id="ARBA00023125"/>
    </source>
</evidence>
<dbReference type="PROSITE" id="PS50931">
    <property type="entry name" value="HTH_LYSR"/>
    <property type="match status" value="1"/>
</dbReference>
<feature type="domain" description="HTH lysR-type" evidence="5">
    <location>
        <begin position="19"/>
        <end position="76"/>
    </location>
</feature>
<reference evidence="6 7" key="5">
    <citation type="journal article" date="2010" name="Appl. Environ. Microbiol.">
        <title>phrR-like gene praR of Azorhizobium caulinodans ORS571 is essential for symbiosis with Sesbania rostrata and is involved in expression of reb genes.</title>
        <authorList>
            <person name="Akiba N."/>
            <person name="Aono T."/>
            <person name="Toyazaki H."/>
            <person name="Sato S."/>
            <person name="Oyaizu H."/>
        </authorList>
    </citation>
    <scope>NUCLEOTIDE SEQUENCE [LARGE SCALE GENOMIC DNA]</scope>
    <source>
        <strain evidence="7">ATCC 43989 / DSM 5975 / JCM 20966 / LMG 6465 / NBRC 14845 / NCIMB 13405 / ORS 571</strain>
    </source>
</reference>
<dbReference type="KEGG" id="azc:AZC_0451"/>
<dbReference type="InterPro" id="IPR005119">
    <property type="entry name" value="LysR_subst-bd"/>
</dbReference>
<dbReference type="PANTHER" id="PTHR30579">
    <property type="entry name" value="TRANSCRIPTIONAL REGULATOR"/>
    <property type="match status" value="1"/>
</dbReference>
<keyword evidence="7" id="KW-1185">Reference proteome</keyword>
<gene>
    <name evidence="6" type="primary">lysR</name>
    <name evidence="6" type="ordered locus">AZC_0451</name>
</gene>
<dbReference type="PANTHER" id="PTHR30579:SF7">
    <property type="entry name" value="HTH-TYPE TRANSCRIPTIONAL REGULATOR LRHA-RELATED"/>
    <property type="match status" value="1"/>
</dbReference>
<dbReference type="Pfam" id="PF03466">
    <property type="entry name" value="LysR_substrate"/>
    <property type="match status" value="1"/>
</dbReference>
<dbReference type="SUPFAM" id="SSF46785">
    <property type="entry name" value="Winged helix' DNA-binding domain"/>
    <property type="match status" value="1"/>
</dbReference>
<reference evidence="6 7" key="4">
    <citation type="journal article" date="2009" name="Appl. Environ. Microbiol.">
        <title>Comparative genome-wide transcriptional profiling of Azorhizobium caulinodans ORS571 grown under free-living and symbiotic conditions.</title>
        <authorList>
            <person name="Tsukada S."/>
            <person name="Aono T."/>
            <person name="Akiba N."/>
            <person name="Lee KB."/>
            <person name="Liu CT."/>
            <person name="Toyazaki H."/>
            <person name="Oyaizu H."/>
        </authorList>
    </citation>
    <scope>NUCLEOTIDE SEQUENCE [LARGE SCALE GENOMIC DNA]</scope>
    <source>
        <strain evidence="7">ATCC 43989 / DSM 5975 / JCM 20966 / LMG 6465 / NBRC 14845 / NCIMB 13405 / ORS 571</strain>
    </source>
</reference>
<dbReference type="InterPro" id="IPR036390">
    <property type="entry name" value="WH_DNA-bd_sf"/>
</dbReference>
<reference evidence="6 7" key="3">
    <citation type="journal article" date="2008" name="BMC Genomics">
        <title>The genome of the versatile nitrogen fixer Azorhizobium caulinodans ORS571.</title>
        <authorList>
            <person name="Lee KB."/>
            <person name="Backer P.D."/>
            <person name="Aono T."/>
            <person name="Liu CT."/>
            <person name="Suzuki S."/>
            <person name="Suzuki T."/>
            <person name="Kaneko T."/>
            <person name="Yamada M."/>
            <person name="Tabata S."/>
            <person name="Kupfer D.M."/>
            <person name="Najar F.Z."/>
            <person name="Wiley G.B."/>
            <person name="Roe B."/>
            <person name="Binnewies T.T."/>
            <person name="Ussery D.W."/>
            <person name="D'Haeze W."/>
            <person name="Herder J.D."/>
            <person name="Gevers D."/>
            <person name="Vereecke D."/>
            <person name="Holsters M."/>
            <person name="Oyaizu H."/>
        </authorList>
    </citation>
    <scope>NUCLEOTIDE SEQUENCE [LARGE SCALE GENOMIC DNA]</scope>
    <source>
        <strain evidence="7">ATCC 43989 / DSM 5975 / JCM 20966 / LMG 6465 / NBRC 14845 / NCIMB 13405 / ORS 571</strain>
    </source>
</reference>
<keyword evidence="3" id="KW-0238">DNA-binding</keyword>
<dbReference type="eggNOG" id="COG0583">
    <property type="taxonomic scope" value="Bacteria"/>
</dbReference>
<dbReference type="Gene3D" id="3.40.190.10">
    <property type="entry name" value="Periplasmic binding protein-like II"/>
    <property type="match status" value="2"/>
</dbReference>
<dbReference type="Gene3D" id="1.10.10.10">
    <property type="entry name" value="Winged helix-like DNA-binding domain superfamily/Winged helix DNA-binding domain"/>
    <property type="match status" value="1"/>
</dbReference>
<dbReference type="GO" id="GO:0003700">
    <property type="term" value="F:DNA-binding transcription factor activity"/>
    <property type="evidence" value="ECO:0007669"/>
    <property type="project" value="InterPro"/>
</dbReference>
<evidence type="ECO:0000259" key="5">
    <source>
        <dbReference type="PROSITE" id="PS50931"/>
    </source>
</evidence>
<evidence type="ECO:0000256" key="2">
    <source>
        <dbReference type="ARBA" id="ARBA00023015"/>
    </source>
</evidence>
<reference evidence="6 7" key="6">
    <citation type="journal article" date="2011" name="Appl. Environ. Microbiol.">
        <title>Involvement of the azorhizobial chromosome partition gene (parA) in the onset of bacteroid differentiation during Sesbania rostrata stem nodule development.</title>
        <authorList>
            <person name="Liu CT."/>
            <person name="Lee KB."/>
            <person name="Wang YS."/>
            <person name="Peng MH."/>
            <person name="Lee KT."/>
            <person name="Suzuki S."/>
            <person name="Suzuki T."/>
            <person name="Oyaizu H."/>
        </authorList>
    </citation>
    <scope>NUCLEOTIDE SEQUENCE [LARGE SCALE GENOMIC DNA]</scope>
    <source>
        <strain evidence="7">ATCC 43989 / DSM 5975 / JCM 20966 / LMG 6465 / NBRC 14845 / NCIMB 13405 / ORS 571</strain>
    </source>
</reference>
<protein>
    <submittedName>
        <fullName evidence="6">Transcriptional regulator</fullName>
    </submittedName>
</protein>
<reference evidence="6 7" key="1">
    <citation type="journal article" date="2007" name="Appl. Environ. Microbiol.">
        <title>Rhizobial factors required for stem nodule maturation and maintenance in Sesbania rostrata-Azorhizobium caulinodans ORS571 symbiosis.</title>
        <authorList>
            <person name="Suzuki S."/>
            <person name="Aono T."/>
            <person name="Lee KB."/>
            <person name="Suzuki T."/>
            <person name="Liu CT."/>
            <person name="Miwa H."/>
            <person name="Wakao S."/>
            <person name="Iki T."/>
            <person name="Oyaizu H."/>
        </authorList>
    </citation>
    <scope>NUCLEOTIDE SEQUENCE [LARGE SCALE GENOMIC DNA]</scope>
    <source>
        <strain evidence="7">ATCC 43989 / DSM 5975 / JCM 20966 / LMG 6465 / NBRC 14845 / NCIMB 13405 / ORS 571</strain>
    </source>
</reference>
<evidence type="ECO:0000313" key="6">
    <source>
        <dbReference type="EMBL" id="BAF86449.1"/>
    </source>
</evidence>
<dbReference type="STRING" id="438753.AZC_0451"/>
<dbReference type="SUPFAM" id="SSF53850">
    <property type="entry name" value="Periplasmic binding protein-like II"/>
    <property type="match status" value="1"/>
</dbReference>
<comment type="similarity">
    <text evidence="1">Belongs to the LysR transcriptional regulatory family.</text>
</comment>
<dbReference type="AlphaFoldDB" id="A8ILZ3"/>
<dbReference type="EMBL" id="AP009384">
    <property type="protein sequence ID" value="BAF86449.1"/>
    <property type="molecule type" value="Genomic_DNA"/>
</dbReference>